<evidence type="ECO:0000256" key="7">
    <source>
        <dbReference type="SAM" id="Phobius"/>
    </source>
</evidence>
<keyword evidence="10" id="KW-1185">Reference proteome</keyword>
<feature type="transmembrane region" description="Helical" evidence="7">
    <location>
        <begin position="125"/>
        <end position="145"/>
    </location>
</feature>
<gene>
    <name evidence="9" type="ORF">ACFOUW_10240</name>
</gene>
<evidence type="ECO:0000313" key="9">
    <source>
        <dbReference type="EMBL" id="MFC3761219.1"/>
    </source>
</evidence>
<comment type="subcellular location">
    <subcellularLocation>
        <location evidence="1">Membrane</location>
        <topology evidence="1">Multi-pass membrane protein</topology>
    </subcellularLocation>
</comment>
<organism evidence="9 10">
    <name type="scientific">Tenggerimyces flavus</name>
    <dbReference type="NCBI Taxonomy" id="1708749"/>
    <lineage>
        <taxon>Bacteria</taxon>
        <taxon>Bacillati</taxon>
        <taxon>Actinomycetota</taxon>
        <taxon>Actinomycetes</taxon>
        <taxon>Propionibacteriales</taxon>
        <taxon>Nocardioidaceae</taxon>
        <taxon>Tenggerimyces</taxon>
    </lineage>
</organism>
<feature type="transmembrane region" description="Helical" evidence="7">
    <location>
        <begin position="100"/>
        <end position="119"/>
    </location>
</feature>
<dbReference type="EC" id="2.7.8.-" evidence="9"/>
<feature type="transmembrane region" description="Helical" evidence="7">
    <location>
        <begin position="36"/>
        <end position="56"/>
    </location>
</feature>
<dbReference type="NCBIfam" id="TIGR03025">
    <property type="entry name" value="EPS_sugtrans"/>
    <property type="match status" value="1"/>
</dbReference>
<dbReference type="Proteomes" id="UP001595699">
    <property type="component" value="Unassembled WGS sequence"/>
</dbReference>
<evidence type="ECO:0000259" key="8">
    <source>
        <dbReference type="Pfam" id="PF02397"/>
    </source>
</evidence>
<dbReference type="EMBL" id="JBHRZH010000006">
    <property type="protein sequence ID" value="MFC3761219.1"/>
    <property type="molecule type" value="Genomic_DNA"/>
</dbReference>
<dbReference type="Pfam" id="PF13727">
    <property type="entry name" value="CoA_binding_3"/>
    <property type="match status" value="1"/>
</dbReference>
<dbReference type="GO" id="GO:0016740">
    <property type="term" value="F:transferase activity"/>
    <property type="evidence" value="ECO:0007669"/>
    <property type="project" value="UniProtKB-KW"/>
</dbReference>
<dbReference type="InterPro" id="IPR017475">
    <property type="entry name" value="EPS_sugar_tfrase"/>
</dbReference>
<comment type="caution">
    <text evidence="9">The sequence shown here is derived from an EMBL/GenBank/DDBJ whole genome shotgun (WGS) entry which is preliminary data.</text>
</comment>
<keyword evidence="5 7" id="KW-1133">Transmembrane helix</keyword>
<dbReference type="Gene3D" id="3.40.50.720">
    <property type="entry name" value="NAD(P)-binding Rossmann-like Domain"/>
    <property type="match status" value="1"/>
</dbReference>
<keyword evidence="6 7" id="KW-0472">Membrane</keyword>
<proteinExistence type="inferred from homology"/>
<comment type="similarity">
    <text evidence="2">Belongs to the bacterial sugar transferase family.</text>
</comment>
<name>A0ABV7YA18_9ACTN</name>
<feature type="transmembrane region" description="Helical" evidence="7">
    <location>
        <begin position="301"/>
        <end position="323"/>
    </location>
</feature>
<evidence type="ECO:0000256" key="5">
    <source>
        <dbReference type="ARBA" id="ARBA00022989"/>
    </source>
</evidence>
<dbReference type="PANTHER" id="PTHR30576">
    <property type="entry name" value="COLANIC BIOSYNTHESIS UDP-GLUCOSE LIPID CARRIER TRANSFERASE"/>
    <property type="match status" value="1"/>
</dbReference>
<evidence type="ECO:0000256" key="1">
    <source>
        <dbReference type="ARBA" id="ARBA00004141"/>
    </source>
</evidence>
<accession>A0ABV7YA18</accession>
<protein>
    <submittedName>
        <fullName evidence="9">Sugar transferase</fullName>
        <ecNumber evidence="9">2.7.8.-</ecNumber>
    </submittedName>
</protein>
<evidence type="ECO:0000256" key="2">
    <source>
        <dbReference type="ARBA" id="ARBA00006464"/>
    </source>
</evidence>
<evidence type="ECO:0000313" key="10">
    <source>
        <dbReference type="Proteomes" id="UP001595699"/>
    </source>
</evidence>
<evidence type="ECO:0000256" key="4">
    <source>
        <dbReference type="ARBA" id="ARBA00022692"/>
    </source>
</evidence>
<reference evidence="10" key="1">
    <citation type="journal article" date="2019" name="Int. J. Syst. Evol. Microbiol.">
        <title>The Global Catalogue of Microorganisms (GCM) 10K type strain sequencing project: providing services to taxonomists for standard genome sequencing and annotation.</title>
        <authorList>
            <consortium name="The Broad Institute Genomics Platform"/>
            <consortium name="The Broad Institute Genome Sequencing Center for Infectious Disease"/>
            <person name="Wu L."/>
            <person name="Ma J."/>
        </authorList>
    </citation>
    <scope>NUCLEOTIDE SEQUENCE [LARGE SCALE GENOMIC DNA]</scope>
    <source>
        <strain evidence="10">CGMCC 4.7241</strain>
    </source>
</reference>
<evidence type="ECO:0000256" key="6">
    <source>
        <dbReference type="ARBA" id="ARBA00023136"/>
    </source>
</evidence>
<dbReference type="PANTHER" id="PTHR30576:SF10">
    <property type="entry name" value="SLL5057 PROTEIN"/>
    <property type="match status" value="1"/>
</dbReference>
<keyword evidence="3 9" id="KW-0808">Transferase</keyword>
<dbReference type="RefSeq" id="WP_205117432.1">
    <property type="nucleotide sequence ID" value="NZ_JAFBCM010000001.1"/>
</dbReference>
<dbReference type="Pfam" id="PF02397">
    <property type="entry name" value="Bac_transf"/>
    <property type="match status" value="1"/>
</dbReference>
<sequence>MSVSEIPRPLIQGFRAQRTAVAHGSRAWERRYQRQLVALDLALVALAGWLAYVLRFGFEAELKHVAIAVVLPFAWLVAMQAGRGYEQRYLYVGSDEYRRVLAVGATLIALLATVSYATMAEISRIYMVTALVLAAGLDLTGRYALRRILHHRWRSGRNLHRVVLVGYERTVAEASRRLAADQRHGLQVVAACLPPDRNRHRLSDVDVPVLGTFLDIPDAVEAARADTVAVLPCPEMDGLALRRLAWELEQSQTRLLISPGLLDVAGPRTTVRPMSGLPLLHVEHAELSGPRRIVKALLDRVLAAVATLVLAPLLLLIALAIHLDSNGSALFRQVRVGKGGKEFVVYKFRTMVSDAEAQLDELEGDDGNGVLFKLRRDPRVTRVGRLLRRTSLDELPQLLNVLRGEMSLVGPRPPLPVEVDRYGVDVRRRLAVRPGITGLWQVSGRSDLSWDESVRLDLTYVENWTFWLDLVILVKTVRAVAKGTGAY</sequence>
<feature type="transmembrane region" description="Helical" evidence="7">
    <location>
        <begin position="62"/>
        <end position="79"/>
    </location>
</feature>
<keyword evidence="4 7" id="KW-0812">Transmembrane</keyword>
<feature type="domain" description="Bacterial sugar transferase" evidence="8">
    <location>
        <begin position="295"/>
        <end position="481"/>
    </location>
</feature>
<dbReference type="InterPro" id="IPR003362">
    <property type="entry name" value="Bact_transf"/>
</dbReference>
<evidence type="ECO:0000256" key="3">
    <source>
        <dbReference type="ARBA" id="ARBA00022679"/>
    </source>
</evidence>